<dbReference type="EMBL" id="JACHIN010000003">
    <property type="protein sequence ID" value="MBB5077267.1"/>
    <property type="molecule type" value="Genomic_DNA"/>
</dbReference>
<keyword evidence="2" id="KW-1185">Reference proteome</keyword>
<gene>
    <name evidence="1" type="ORF">HNR40_002740</name>
</gene>
<organism evidence="1 2">
    <name type="scientific">Nonomuraea endophytica</name>
    <dbReference type="NCBI Taxonomy" id="714136"/>
    <lineage>
        <taxon>Bacteria</taxon>
        <taxon>Bacillati</taxon>
        <taxon>Actinomycetota</taxon>
        <taxon>Actinomycetes</taxon>
        <taxon>Streptosporangiales</taxon>
        <taxon>Streptosporangiaceae</taxon>
        <taxon>Nonomuraea</taxon>
    </lineage>
</organism>
<comment type="caution">
    <text evidence="1">The sequence shown here is derived from an EMBL/GenBank/DDBJ whole genome shotgun (WGS) entry which is preliminary data.</text>
</comment>
<name>A0A7W8A0H8_9ACTN</name>
<protein>
    <submittedName>
        <fullName evidence="1">Uncharacterized protein</fullName>
    </submittedName>
</protein>
<sequence length="36" mass="3843">MISSIAGHALSGDARLAEEPEPLIDLRMHRGVAEVT</sequence>
<dbReference type="AlphaFoldDB" id="A0A7W8A0H8"/>
<reference evidence="1 2" key="1">
    <citation type="submission" date="2020-08" db="EMBL/GenBank/DDBJ databases">
        <title>Genomic Encyclopedia of Type Strains, Phase IV (KMG-IV): sequencing the most valuable type-strain genomes for metagenomic binning, comparative biology and taxonomic classification.</title>
        <authorList>
            <person name="Goeker M."/>
        </authorList>
    </citation>
    <scope>NUCLEOTIDE SEQUENCE [LARGE SCALE GENOMIC DNA]</scope>
    <source>
        <strain evidence="1 2">DSM 45385</strain>
    </source>
</reference>
<evidence type="ECO:0000313" key="2">
    <source>
        <dbReference type="Proteomes" id="UP000568380"/>
    </source>
</evidence>
<dbReference type="Proteomes" id="UP000568380">
    <property type="component" value="Unassembled WGS sequence"/>
</dbReference>
<proteinExistence type="predicted"/>
<accession>A0A7W8A0H8</accession>
<evidence type="ECO:0000313" key="1">
    <source>
        <dbReference type="EMBL" id="MBB5077267.1"/>
    </source>
</evidence>